<feature type="transmembrane region" description="Helical" evidence="1">
    <location>
        <begin position="87"/>
        <end position="108"/>
    </location>
</feature>
<sequence>MNAYKFFLEFHSGLRYIVLVLIVVAILRAFAGWLGNQSYTDGNRKWNLFTMISVHTQFLLGLILYFLSPNVKFVSGFMKDASLRYWAVEHISMMLIAVVLITIGHSKSKKALNPANKHKAIAIFYTIATVIIIVAIALMTKDVPGRTFFGITH</sequence>
<feature type="transmembrane region" description="Helical" evidence="1">
    <location>
        <begin position="46"/>
        <end position="67"/>
    </location>
</feature>
<protein>
    <submittedName>
        <fullName evidence="2">Cytochrome B</fullName>
    </submittedName>
</protein>
<evidence type="ECO:0000313" key="3">
    <source>
        <dbReference type="Proteomes" id="UP001597010"/>
    </source>
</evidence>
<reference evidence="3" key="1">
    <citation type="journal article" date="2019" name="Int. J. Syst. Evol. Microbiol.">
        <title>The Global Catalogue of Microorganisms (GCM) 10K type strain sequencing project: providing services to taxonomists for standard genome sequencing and annotation.</title>
        <authorList>
            <consortium name="The Broad Institute Genomics Platform"/>
            <consortium name="The Broad Institute Genome Sequencing Center for Infectious Disease"/>
            <person name="Wu L."/>
            <person name="Ma J."/>
        </authorList>
    </citation>
    <scope>NUCLEOTIDE SEQUENCE [LARGE SCALE GENOMIC DNA]</scope>
    <source>
        <strain evidence="3">CCUG 61484</strain>
    </source>
</reference>
<name>A0ABW3AWT4_9SPHI</name>
<comment type="caution">
    <text evidence="2">The sequence shown here is derived from an EMBL/GenBank/DDBJ whole genome shotgun (WGS) entry which is preliminary data.</text>
</comment>
<keyword evidence="1" id="KW-1133">Transmembrane helix</keyword>
<evidence type="ECO:0000256" key="1">
    <source>
        <dbReference type="SAM" id="Phobius"/>
    </source>
</evidence>
<dbReference type="RefSeq" id="WP_377118021.1">
    <property type="nucleotide sequence ID" value="NZ_JBHTHZ010000014.1"/>
</dbReference>
<proteinExistence type="predicted"/>
<feature type="transmembrane region" description="Helical" evidence="1">
    <location>
        <begin position="14"/>
        <end position="34"/>
    </location>
</feature>
<dbReference type="Proteomes" id="UP001597010">
    <property type="component" value="Unassembled WGS sequence"/>
</dbReference>
<keyword evidence="1" id="KW-0472">Membrane</keyword>
<gene>
    <name evidence="2" type="ORF">ACFQZX_18060</name>
</gene>
<organism evidence="2 3">
    <name type="scientific">Mucilaginibacter litoreus</name>
    <dbReference type="NCBI Taxonomy" id="1048221"/>
    <lineage>
        <taxon>Bacteria</taxon>
        <taxon>Pseudomonadati</taxon>
        <taxon>Bacteroidota</taxon>
        <taxon>Sphingobacteriia</taxon>
        <taxon>Sphingobacteriales</taxon>
        <taxon>Sphingobacteriaceae</taxon>
        <taxon>Mucilaginibacter</taxon>
    </lineage>
</organism>
<evidence type="ECO:0000313" key="2">
    <source>
        <dbReference type="EMBL" id="MFD0795532.1"/>
    </source>
</evidence>
<dbReference type="EMBL" id="JBHTHZ010000014">
    <property type="protein sequence ID" value="MFD0795532.1"/>
    <property type="molecule type" value="Genomic_DNA"/>
</dbReference>
<keyword evidence="1" id="KW-0812">Transmembrane</keyword>
<accession>A0ABW3AWT4</accession>
<keyword evidence="3" id="KW-1185">Reference proteome</keyword>
<feature type="transmembrane region" description="Helical" evidence="1">
    <location>
        <begin position="120"/>
        <end position="139"/>
    </location>
</feature>